<reference evidence="1" key="2">
    <citation type="submission" date="2025-09" db="UniProtKB">
        <authorList>
            <consortium name="Ensembl"/>
        </authorList>
    </citation>
    <scope>IDENTIFICATION</scope>
</reference>
<keyword evidence="2" id="KW-1185">Reference proteome</keyword>
<protein>
    <submittedName>
        <fullName evidence="1">Uncharacterized protein</fullName>
    </submittedName>
</protein>
<reference evidence="1" key="1">
    <citation type="submission" date="2025-08" db="UniProtKB">
        <authorList>
            <consortium name="Ensembl"/>
        </authorList>
    </citation>
    <scope>IDENTIFICATION</scope>
</reference>
<evidence type="ECO:0000313" key="1">
    <source>
        <dbReference type="Ensembl" id="ENSSDAP00000026458.1"/>
    </source>
</evidence>
<accession>A0A8C9QRR7</accession>
<evidence type="ECO:0000313" key="2">
    <source>
        <dbReference type="Proteomes" id="UP000694422"/>
    </source>
</evidence>
<dbReference type="Ensembl" id="ENSSDAT00000030238.1">
    <property type="protein sequence ID" value="ENSSDAP00000026458.1"/>
    <property type="gene ID" value="ENSSDAG00000023981.1"/>
</dbReference>
<name>A0A8C9QRR7_SPEDA</name>
<organism evidence="1 2">
    <name type="scientific">Spermophilus dauricus</name>
    <name type="common">Daurian ground squirrel</name>
    <dbReference type="NCBI Taxonomy" id="99837"/>
    <lineage>
        <taxon>Eukaryota</taxon>
        <taxon>Metazoa</taxon>
        <taxon>Chordata</taxon>
        <taxon>Craniata</taxon>
        <taxon>Vertebrata</taxon>
        <taxon>Euteleostomi</taxon>
        <taxon>Mammalia</taxon>
        <taxon>Eutheria</taxon>
        <taxon>Euarchontoglires</taxon>
        <taxon>Glires</taxon>
        <taxon>Rodentia</taxon>
        <taxon>Sciuromorpha</taxon>
        <taxon>Sciuridae</taxon>
        <taxon>Xerinae</taxon>
        <taxon>Marmotini</taxon>
        <taxon>Spermophilus</taxon>
    </lineage>
</organism>
<proteinExistence type="predicted"/>
<sequence length="67" mass="7414">LAVAPIDWKGHLGAGFSWENRPGGWAQIMSPLNVLWSWAWWHTLVIPVTEGAEPGGSKIPQTPRLLQ</sequence>
<dbReference type="Proteomes" id="UP000694422">
    <property type="component" value="Unplaced"/>
</dbReference>
<dbReference type="AlphaFoldDB" id="A0A8C9QRR7"/>